<evidence type="ECO:0000313" key="6">
    <source>
        <dbReference type="Proteomes" id="UP000694888"/>
    </source>
</evidence>
<dbReference type="InterPro" id="IPR019734">
    <property type="entry name" value="TPR_rpt"/>
</dbReference>
<dbReference type="RefSeq" id="XP_005091206.2">
    <property type="nucleotide sequence ID" value="XM_005091149.3"/>
</dbReference>
<name>A0ABM0JDI7_APLCA</name>
<dbReference type="SUPFAM" id="SSF48452">
    <property type="entry name" value="TPR-like"/>
    <property type="match status" value="1"/>
</dbReference>
<dbReference type="InterPro" id="IPR011990">
    <property type="entry name" value="TPR-like_helical_dom_sf"/>
</dbReference>
<accession>A0ABM0JDI7</accession>
<evidence type="ECO:0000256" key="4">
    <source>
        <dbReference type="ARBA" id="ARBA00023235"/>
    </source>
</evidence>
<dbReference type="InterPro" id="IPR050754">
    <property type="entry name" value="FKBP4/5/8-like"/>
</dbReference>
<keyword evidence="3" id="KW-0697">Rotamase</keyword>
<reference evidence="7" key="1">
    <citation type="submission" date="2025-08" db="UniProtKB">
        <authorList>
            <consortium name="RefSeq"/>
        </authorList>
    </citation>
    <scope>IDENTIFICATION</scope>
</reference>
<comment type="catalytic activity">
    <reaction evidence="1">
        <text>[protein]-peptidylproline (omega=180) = [protein]-peptidylproline (omega=0)</text>
        <dbReference type="Rhea" id="RHEA:16237"/>
        <dbReference type="Rhea" id="RHEA-COMP:10747"/>
        <dbReference type="Rhea" id="RHEA-COMP:10748"/>
        <dbReference type="ChEBI" id="CHEBI:83833"/>
        <dbReference type="ChEBI" id="CHEBI:83834"/>
        <dbReference type="EC" id="5.2.1.8"/>
    </reaction>
</comment>
<keyword evidence="4" id="KW-0413">Isomerase</keyword>
<protein>
    <recommendedName>
        <fullName evidence="2">peptidylprolyl isomerase</fullName>
        <ecNumber evidence="2">5.2.1.8</ecNumber>
    </recommendedName>
    <alternativeName>
        <fullName evidence="5">Rotamase</fullName>
    </alternativeName>
</protein>
<dbReference type="EC" id="5.2.1.8" evidence="2"/>
<dbReference type="GeneID" id="101853905"/>
<dbReference type="Proteomes" id="UP000694888">
    <property type="component" value="Unplaced"/>
</dbReference>
<evidence type="ECO:0000313" key="7">
    <source>
        <dbReference type="RefSeq" id="XP_005091206.2"/>
    </source>
</evidence>
<proteinExistence type="predicted"/>
<dbReference type="PANTHER" id="PTHR46512">
    <property type="entry name" value="PEPTIDYLPROLYL ISOMERASE"/>
    <property type="match status" value="1"/>
</dbReference>
<gene>
    <name evidence="7" type="primary">LOC101853905</name>
</gene>
<dbReference type="PANTHER" id="PTHR46512:SF9">
    <property type="entry name" value="PEPTIDYLPROLYL ISOMERASE"/>
    <property type="match status" value="1"/>
</dbReference>
<dbReference type="Gene3D" id="1.25.40.10">
    <property type="entry name" value="Tetratricopeptide repeat domain"/>
    <property type="match status" value="1"/>
</dbReference>
<dbReference type="SMART" id="SM00028">
    <property type="entry name" value="TPR"/>
    <property type="match status" value="3"/>
</dbReference>
<evidence type="ECO:0000256" key="2">
    <source>
        <dbReference type="ARBA" id="ARBA00013194"/>
    </source>
</evidence>
<dbReference type="Pfam" id="PF13431">
    <property type="entry name" value="TPR_17"/>
    <property type="match status" value="1"/>
</dbReference>
<sequence length="233" mass="26136">MKTRKVFKGRESKEVPSTVPSLLSPVLQPRYFRFRILCDRKRIKTMDGKHQSSELTDDDKVLKARELKDKGNAAFKEGQYQRAVGSYHRAMLYIKGLSINSPSPLGGLAAAFGENAPGMEKVQMSPEMEAEARRLSCDCHNNLAACLLKESEPKYRRVIDLCNKALESCPGNVKALYRKGTSLYALGDFEEALTALEKAGQDASVRKHIDLCKVAIKKQDKELSQKYKAMFKS</sequence>
<evidence type="ECO:0000256" key="1">
    <source>
        <dbReference type="ARBA" id="ARBA00000971"/>
    </source>
</evidence>
<evidence type="ECO:0000256" key="5">
    <source>
        <dbReference type="ARBA" id="ARBA00029569"/>
    </source>
</evidence>
<organism evidence="6 7">
    <name type="scientific">Aplysia californica</name>
    <name type="common">California sea hare</name>
    <dbReference type="NCBI Taxonomy" id="6500"/>
    <lineage>
        <taxon>Eukaryota</taxon>
        <taxon>Metazoa</taxon>
        <taxon>Spiralia</taxon>
        <taxon>Lophotrochozoa</taxon>
        <taxon>Mollusca</taxon>
        <taxon>Gastropoda</taxon>
        <taxon>Heterobranchia</taxon>
        <taxon>Euthyneura</taxon>
        <taxon>Tectipleura</taxon>
        <taxon>Aplysiida</taxon>
        <taxon>Aplysioidea</taxon>
        <taxon>Aplysiidae</taxon>
        <taxon>Aplysia</taxon>
    </lineage>
</organism>
<evidence type="ECO:0000256" key="3">
    <source>
        <dbReference type="ARBA" id="ARBA00023110"/>
    </source>
</evidence>
<keyword evidence="6" id="KW-1185">Reference proteome</keyword>